<dbReference type="InterPro" id="IPR031322">
    <property type="entry name" value="Shikimate/glucono_kinase"/>
</dbReference>
<reference evidence="9" key="1">
    <citation type="submission" date="2025-08" db="UniProtKB">
        <authorList>
            <consortium name="Ensembl"/>
        </authorList>
    </citation>
    <scope>IDENTIFICATION</scope>
</reference>
<dbReference type="InterPro" id="IPR029144">
    <property type="entry name" value="Thr_synth_N"/>
</dbReference>
<dbReference type="Gene3D" id="3.90.1380.10">
    <property type="entry name" value="Threonine synthase, N-terminal domain"/>
    <property type="match status" value="1"/>
</dbReference>
<organism evidence="9 10">
    <name type="scientific">Falco tinnunculus</name>
    <name type="common">Common kestrel</name>
    <dbReference type="NCBI Taxonomy" id="100819"/>
    <lineage>
        <taxon>Eukaryota</taxon>
        <taxon>Metazoa</taxon>
        <taxon>Chordata</taxon>
        <taxon>Craniata</taxon>
        <taxon>Vertebrata</taxon>
        <taxon>Euteleostomi</taxon>
        <taxon>Archelosauria</taxon>
        <taxon>Archosauria</taxon>
        <taxon>Dinosauria</taxon>
        <taxon>Saurischia</taxon>
        <taxon>Theropoda</taxon>
        <taxon>Coelurosauria</taxon>
        <taxon>Aves</taxon>
        <taxon>Neognathae</taxon>
        <taxon>Neoaves</taxon>
        <taxon>Telluraves</taxon>
        <taxon>Australaves</taxon>
        <taxon>Falconiformes</taxon>
        <taxon>Falconidae</taxon>
        <taxon>Falco</taxon>
    </lineage>
</organism>
<dbReference type="PRINTS" id="PR01100">
    <property type="entry name" value="SHIKIMTKNASE"/>
</dbReference>
<keyword evidence="10" id="KW-1185">Reference proteome</keyword>
<accession>A0A8C4USU1</accession>
<proteinExistence type="inferred from homology"/>
<dbReference type="NCBIfam" id="TIGR00260">
    <property type="entry name" value="thrC"/>
    <property type="match status" value="1"/>
</dbReference>
<dbReference type="GO" id="GO:0008652">
    <property type="term" value="P:amino acid biosynthetic process"/>
    <property type="evidence" value="ECO:0007669"/>
    <property type="project" value="UniProtKB-KW"/>
</dbReference>
<dbReference type="Ensembl" id="ENSFTIT00000016279.1">
    <property type="protein sequence ID" value="ENSFTIP00000015617.1"/>
    <property type="gene ID" value="ENSFTIG00000010353.1"/>
</dbReference>
<dbReference type="Gene3D" id="3.40.50.300">
    <property type="entry name" value="P-loop containing nucleotide triphosphate hydrolases"/>
    <property type="match status" value="1"/>
</dbReference>
<dbReference type="PANTHER" id="PTHR43515">
    <property type="entry name" value="THREONINE SYNTHASE-LIKE 1"/>
    <property type="match status" value="1"/>
</dbReference>
<sequence>MRGRNLRHHASASPRRQTAAGRAGARSSRRSRSSSSGSGSGSGSSGSGSAGVLPPSKAQHRTPSGRAGQLGCACVATAGGVVRGRGGQVTARARWRGEGARVTCGSCHCPRRSSSQIVCLVCRPFRRELDAALPACLALAQVFGWIAKLAWVKNPNKTTQQKMFHVVQYRPLRLLTRNSLSGMCLKLMLSRPVAFAQIWKSWFSSHSLVGNKNIILMGLPGAGKTTTGRIVGQKLDCPVIDIDDDVLETTWNMSVSEKLQDVGNEQFLEEEGKVLLTFSASGSVISLTGSNPMHAAGMQHMKKNGIVVYLDVPTAVIMSRLKSMKVDRIVGQSPGISLKDILQFRKQFYKKWYDIRVLCGGDIAAEIVAEKVLDAVKRYQNSELETFISTRSSRSGRSMEKDSHNYFSDVVIQGLAPDGGLFVPERGLPKFTAGEWQGLIEATYIERAQVILERCIHPADVPASKLAEIIGTAYGENFTCSKIAPVRHLAGNQFLLELFHGPTASFKDFALQMVPHIFAYCIPRSCNYLVLVATSGDTGSAVLDGFSRLHDTDKQRIAVMNFFPEDGVSPIQKSQMIGCQKENAWSIGVKSDFDFCQTAIKQIFTNSDYTGFLTVEYGTALAAANSINWARLLPQIVYHASAYLDLVHQGIIPFGSPVDVCIPTGNFGNILAALYAKMMGIPIRKCICASNENNVLTDFIRTGVYDLRGRKLIPTFSPAVDILKSSNLERYLHLIANEDGQLVTQLYNQLENKGHFQLRKDLLEKLQRDLVAGWCSEEDCLAAIHSVYSTTGYILDTHTAVAKVVADRLQDRTCPIIISSTAHYSKFAPAILRALRIAEINQNPLSQLYLLSSYSPLPPVHWGLLETLKKKGSEEHQVCAADMSMLMSCIETLIQNRFMKVF</sequence>
<evidence type="ECO:0000256" key="5">
    <source>
        <dbReference type="ARBA" id="ARBA00029440"/>
    </source>
</evidence>
<evidence type="ECO:0000256" key="4">
    <source>
        <dbReference type="ARBA" id="ARBA00022898"/>
    </source>
</evidence>
<feature type="compositionally biased region" description="Basic residues" evidence="7">
    <location>
        <begin position="1"/>
        <end position="10"/>
    </location>
</feature>
<feature type="compositionally biased region" description="Gly residues" evidence="7">
    <location>
        <begin position="38"/>
        <end position="49"/>
    </location>
</feature>
<evidence type="ECO:0000256" key="6">
    <source>
        <dbReference type="PIRSR" id="PIRSR604450-51"/>
    </source>
</evidence>
<comment type="cofactor">
    <cofactor evidence="1 6">
        <name>pyridoxal 5'-phosphate</name>
        <dbReference type="ChEBI" id="CHEBI:597326"/>
    </cofactor>
</comment>
<evidence type="ECO:0000259" key="8">
    <source>
        <dbReference type="Pfam" id="PF14821"/>
    </source>
</evidence>
<dbReference type="InterPro" id="IPR036052">
    <property type="entry name" value="TrpB-like_PALP_sf"/>
</dbReference>
<evidence type="ECO:0000256" key="7">
    <source>
        <dbReference type="SAM" id="MobiDB-lite"/>
    </source>
</evidence>
<dbReference type="InterPro" id="IPR004450">
    <property type="entry name" value="Thr_synthase-like"/>
</dbReference>
<keyword evidence="4 6" id="KW-0663">Pyridoxal phosphate</keyword>
<feature type="modified residue" description="N6-(pyridoxal phosphate)lysine" evidence="6">
    <location>
        <position position="507"/>
    </location>
</feature>
<evidence type="ECO:0000313" key="10">
    <source>
        <dbReference type="Proteomes" id="UP000694562"/>
    </source>
</evidence>
<dbReference type="InterPro" id="IPR027417">
    <property type="entry name" value="P-loop_NTPase"/>
</dbReference>
<dbReference type="OMA" id="HFNRCQH"/>
<dbReference type="Pfam" id="PF01202">
    <property type="entry name" value="SKI"/>
    <property type="match status" value="1"/>
</dbReference>
<dbReference type="GO" id="GO:0005737">
    <property type="term" value="C:cytoplasm"/>
    <property type="evidence" value="ECO:0007669"/>
    <property type="project" value="TreeGrafter"/>
</dbReference>
<dbReference type="CDD" id="cd01560">
    <property type="entry name" value="Thr-synth_2"/>
    <property type="match status" value="1"/>
</dbReference>
<dbReference type="InterPro" id="IPR037158">
    <property type="entry name" value="Thr_synth_N_sf"/>
</dbReference>
<dbReference type="PROSITE" id="PS00165">
    <property type="entry name" value="DEHYDRATASE_SER_THR"/>
    <property type="match status" value="1"/>
</dbReference>
<dbReference type="PANTHER" id="PTHR43515:SF1">
    <property type="entry name" value="THREONINE SYNTHASE-LIKE 1"/>
    <property type="match status" value="1"/>
</dbReference>
<name>A0A8C4USU1_FALTI</name>
<comment type="similarity">
    <text evidence="2">Belongs to the threonine synthase family.</text>
</comment>
<protein>
    <submittedName>
        <fullName evidence="9">Threonine synthase like 1</fullName>
    </submittedName>
</protein>
<dbReference type="Pfam" id="PF14821">
    <property type="entry name" value="Thr_synth_N"/>
    <property type="match status" value="1"/>
</dbReference>
<dbReference type="SUPFAM" id="SSF52540">
    <property type="entry name" value="P-loop containing nucleoside triphosphate hydrolases"/>
    <property type="match status" value="1"/>
</dbReference>
<dbReference type="InterPro" id="IPR000634">
    <property type="entry name" value="Ser/Thr_deHydtase_PyrdxlP-BS"/>
</dbReference>
<feature type="domain" description="Threonine synthase N-terminal" evidence="8">
    <location>
        <begin position="401"/>
        <end position="474"/>
    </location>
</feature>
<reference evidence="9" key="2">
    <citation type="submission" date="2025-09" db="UniProtKB">
        <authorList>
            <consortium name="Ensembl"/>
        </authorList>
    </citation>
    <scope>IDENTIFICATION</scope>
</reference>
<dbReference type="AlphaFoldDB" id="A0A8C4USU1"/>
<dbReference type="HAMAP" id="MF_00109">
    <property type="entry name" value="Shikimate_kinase"/>
    <property type="match status" value="1"/>
</dbReference>
<dbReference type="OrthoDB" id="5203861at2759"/>
<dbReference type="SUPFAM" id="SSF53686">
    <property type="entry name" value="Tryptophan synthase beta subunit-like PLP-dependent enzymes"/>
    <property type="match status" value="1"/>
</dbReference>
<dbReference type="Gene3D" id="3.40.50.1100">
    <property type="match status" value="2"/>
</dbReference>
<dbReference type="GO" id="GO:0030170">
    <property type="term" value="F:pyridoxal phosphate binding"/>
    <property type="evidence" value="ECO:0007669"/>
    <property type="project" value="InterPro"/>
</dbReference>
<dbReference type="InterPro" id="IPR000623">
    <property type="entry name" value="Shikimate_kinase/TSH1"/>
</dbReference>
<evidence type="ECO:0000313" key="9">
    <source>
        <dbReference type="Ensembl" id="ENSFTIP00000015617.1"/>
    </source>
</evidence>
<evidence type="ECO:0000256" key="2">
    <source>
        <dbReference type="ARBA" id="ARBA00005517"/>
    </source>
</evidence>
<dbReference type="CDD" id="cd00464">
    <property type="entry name" value="SK"/>
    <property type="match status" value="1"/>
</dbReference>
<comment type="pathway">
    <text evidence="5">Amino-acid biosynthesis.</text>
</comment>
<keyword evidence="3" id="KW-0028">Amino-acid biosynthesis</keyword>
<dbReference type="Proteomes" id="UP000694562">
    <property type="component" value="Unplaced"/>
</dbReference>
<feature type="region of interest" description="Disordered" evidence="7">
    <location>
        <begin position="1"/>
        <end position="67"/>
    </location>
</feature>
<evidence type="ECO:0000256" key="3">
    <source>
        <dbReference type="ARBA" id="ARBA00022605"/>
    </source>
</evidence>
<evidence type="ECO:0000256" key="1">
    <source>
        <dbReference type="ARBA" id="ARBA00001933"/>
    </source>
</evidence>